<dbReference type="PIRSF" id="PIRSF000485">
    <property type="entry name" value="Amd_phspho_trans"/>
    <property type="match status" value="1"/>
</dbReference>
<evidence type="ECO:0000256" key="1">
    <source>
        <dbReference type="ARBA" id="ARBA00005209"/>
    </source>
</evidence>
<feature type="binding site" evidence="7 10">
    <location>
        <position position="368"/>
    </location>
    <ligand>
        <name>Mg(2+)</name>
        <dbReference type="ChEBI" id="CHEBI:18420"/>
    </ligand>
</feature>
<keyword evidence="7 11" id="KW-0408">Iron</keyword>
<evidence type="ECO:0000313" key="13">
    <source>
        <dbReference type="EMBL" id="ACU54846.1"/>
    </source>
</evidence>
<protein>
    <recommendedName>
        <fullName evidence="7">Amidophosphoribosyltransferase</fullName>
        <shortName evidence="7">ATase</shortName>
        <ecNumber evidence="7">2.4.2.14</ecNumber>
    </recommendedName>
    <alternativeName>
        <fullName evidence="7">Glutamine phosphoribosylpyrophosphate amidotransferase</fullName>
        <shortName evidence="7">GPATase</shortName>
    </alternativeName>
</protein>
<dbReference type="Proteomes" id="UP000000771">
    <property type="component" value="Chromosome"/>
</dbReference>
<dbReference type="GO" id="GO:0000287">
    <property type="term" value="F:magnesium ion binding"/>
    <property type="evidence" value="ECO:0007669"/>
    <property type="project" value="UniProtKB-UniRule"/>
</dbReference>
<evidence type="ECO:0000256" key="4">
    <source>
        <dbReference type="ARBA" id="ARBA00022679"/>
    </source>
</evidence>
<evidence type="ECO:0000313" key="14">
    <source>
        <dbReference type="Proteomes" id="UP000000771"/>
    </source>
</evidence>
<keyword evidence="7 10" id="KW-0460">Magnesium</keyword>
<evidence type="ECO:0000256" key="9">
    <source>
        <dbReference type="PIRSR" id="PIRSR000485-1"/>
    </source>
</evidence>
<feature type="domain" description="Glutamine amidotransferase type-2" evidence="12">
    <location>
        <begin position="22"/>
        <end position="243"/>
    </location>
</feature>
<name>C7M1U9_ACIFD</name>
<organism evidence="13 14">
    <name type="scientific">Acidimicrobium ferrooxidans (strain DSM 10331 / JCM 15462 / NBRC 103882 / ICP)</name>
    <dbReference type="NCBI Taxonomy" id="525909"/>
    <lineage>
        <taxon>Bacteria</taxon>
        <taxon>Bacillati</taxon>
        <taxon>Actinomycetota</taxon>
        <taxon>Acidimicrobiia</taxon>
        <taxon>Acidimicrobiales</taxon>
        <taxon>Acidimicrobiaceae</taxon>
        <taxon>Acidimicrobium</taxon>
    </lineage>
</organism>
<dbReference type="GO" id="GO:0006189">
    <property type="term" value="P:'de novo' IMP biosynthetic process"/>
    <property type="evidence" value="ECO:0007669"/>
    <property type="project" value="UniProtKB-UniRule"/>
</dbReference>
<evidence type="ECO:0000256" key="2">
    <source>
        <dbReference type="ARBA" id="ARBA00010138"/>
    </source>
</evidence>
<feature type="binding site" evidence="7 11">
    <location>
        <position position="405"/>
    </location>
    <ligand>
        <name>[4Fe-4S] cluster</name>
        <dbReference type="ChEBI" id="CHEBI:49883"/>
    </ligand>
</feature>
<evidence type="ECO:0000256" key="6">
    <source>
        <dbReference type="ARBA" id="ARBA00022962"/>
    </source>
</evidence>
<dbReference type="SUPFAM" id="SSF56235">
    <property type="entry name" value="N-terminal nucleophile aminohydrolases (Ntn hydrolases)"/>
    <property type="match status" value="1"/>
</dbReference>
<feature type="active site" description="Nucleophile" evidence="7 9">
    <location>
        <position position="22"/>
    </location>
</feature>
<dbReference type="GO" id="GO:0009113">
    <property type="term" value="P:purine nucleobase biosynthetic process"/>
    <property type="evidence" value="ECO:0007669"/>
    <property type="project" value="UniProtKB-UniRule"/>
</dbReference>
<evidence type="ECO:0000256" key="8">
    <source>
        <dbReference type="PIRNR" id="PIRNR000485"/>
    </source>
</evidence>
<dbReference type="UniPathway" id="UPA00074">
    <property type="reaction ID" value="UER00124"/>
</dbReference>
<comment type="cofactor">
    <cofactor evidence="7 11">
        <name>[4Fe-4S] cluster</name>
        <dbReference type="ChEBI" id="CHEBI:49883"/>
    </cofactor>
    <text evidence="7 11">Binds 1 [4Fe-4S] cluster per subunit.</text>
</comment>
<dbReference type="Pfam" id="PF13522">
    <property type="entry name" value="GATase_6"/>
    <property type="match status" value="1"/>
</dbReference>
<comment type="similarity">
    <text evidence="2 7 8">In the C-terminal section; belongs to the purine/pyrimidine phosphoribosyltransferase family.</text>
</comment>
<feature type="binding site" evidence="7 11">
    <location>
        <position position="455"/>
    </location>
    <ligand>
        <name>[4Fe-4S] cluster</name>
        <dbReference type="ChEBI" id="CHEBI:49883"/>
    </ligand>
</feature>
<dbReference type="STRING" id="525909.Afer_1942"/>
<feature type="binding site" evidence="7 10">
    <location>
        <position position="369"/>
    </location>
    <ligand>
        <name>Mg(2+)</name>
        <dbReference type="ChEBI" id="CHEBI:18420"/>
    </ligand>
</feature>
<accession>C7M1U9</accession>
<keyword evidence="14" id="KW-1185">Reference proteome</keyword>
<dbReference type="NCBIfam" id="TIGR01134">
    <property type="entry name" value="purF"/>
    <property type="match status" value="1"/>
</dbReference>
<feature type="binding site" evidence="7 11">
    <location>
        <position position="458"/>
    </location>
    <ligand>
        <name>[4Fe-4S] cluster</name>
        <dbReference type="ChEBI" id="CHEBI:49883"/>
    </ligand>
</feature>
<dbReference type="InterPro" id="IPR017932">
    <property type="entry name" value="GATase_2_dom"/>
</dbReference>
<keyword evidence="6 7" id="KW-0315">Glutamine amidotransferase</keyword>
<evidence type="ECO:0000256" key="7">
    <source>
        <dbReference type="HAMAP-Rule" id="MF_01931"/>
    </source>
</evidence>
<dbReference type="GO" id="GO:0004044">
    <property type="term" value="F:amidophosphoribosyltransferase activity"/>
    <property type="evidence" value="ECO:0007669"/>
    <property type="project" value="UniProtKB-UniRule"/>
</dbReference>
<comment type="pathway">
    <text evidence="1 7 8">Purine metabolism; IMP biosynthesis via de novo pathway; N(1)-(5-phospho-D-ribosyl)glycinamide from 5-phospho-alpha-D-ribose 1-diphosphate: step 1/2.</text>
</comment>
<keyword evidence="5 7" id="KW-0658">Purine biosynthesis</keyword>
<evidence type="ECO:0000256" key="5">
    <source>
        <dbReference type="ARBA" id="ARBA00022755"/>
    </source>
</evidence>
<dbReference type="InterPro" id="IPR005854">
    <property type="entry name" value="PurF"/>
</dbReference>
<dbReference type="KEGG" id="afo:Afer_1942"/>
<evidence type="ECO:0000259" key="12">
    <source>
        <dbReference type="PROSITE" id="PS51278"/>
    </source>
</evidence>
<dbReference type="HOGENOM" id="CLU_022389_3_1_11"/>
<dbReference type="OrthoDB" id="9801213at2"/>
<dbReference type="InterPro" id="IPR029057">
    <property type="entry name" value="PRTase-like"/>
</dbReference>
<dbReference type="Gene3D" id="3.40.50.2020">
    <property type="match status" value="1"/>
</dbReference>
<keyword evidence="4 7" id="KW-0808">Transferase</keyword>
<dbReference type="Pfam" id="PF00156">
    <property type="entry name" value="Pribosyltran"/>
    <property type="match status" value="1"/>
</dbReference>
<evidence type="ECO:0000256" key="10">
    <source>
        <dbReference type="PIRSR" id="PIRSR000485-2"/>
    </source>
</evidence>
<evidence type="ECO:0000256" key="11">
    <source>
        <dbReference type="PIRSR" id="PIRSR000485-3"/>
    </source>
</evidence>
<feature type="binding site" evidence="7 10">
    <location>
        <position position="306"/>
    </location>
    <ligand>
        <name>Mg(2+)</name>
        <dbReference type="ChEBI" id="CHEBI:18420"/>
    </ligand>
</feature>
<feature type="binding site" evidence="7 11">
    <location>
        <position position="259"/>
    </location>
    <ligand>
        <name>[4Fe-4S] cluster</name>
        <dbReference type="ChEBI" id="CHEBI:49883"/>
    </ligand>
</feature>
<dbReference type="InterPro" id="IPR000836">
    <property type="entry name" value="PRTase_dom"/>
</dbReference>
<dbReference type="AlphaFoldDB" id="C7M1U9"/>
<comment type="function">
    <text evidence="7">Catalyzes the formation of phosphoribosylamine from phosphoribosylpyrophosphate (PRPP) and glutamine.</text>
</comment>
<keyword evidence="7 11" id="KW-0411">Iron-sulfur</keyword>
<dbReference type="PROSITE" id="PS51278">
    <property type="entry name" value="GATASE_TYPE_2"/>
    <property type="match status" value="1"/>
</dbReference>
<dbReference type="HAMAP" id="MF_01931">
    <property type="entry name" value="PurF"/>
    <property type="match status" value="1"/>
</dbReference>
<dbReference type="EC" id="2.4.2.14" evidence="7"/>
<keyword evidence="3 7" id="KW-0328">Glycosyltransferase</keyword>
<reference evidence="13 14" key="1">
    <citation type="journal article" date="2009" name="Stand. Genomic Sci.">
        <title>Complete genome sequence of Acidimicrobium ferrooxidans type strain (ICP).</title>
        <authorList>
            <person name="Clum A."/>
            <person name="Nolan M."/>
            <person name="Lang E."/>
            <person name="Glavina Del Rio T."/>
            <person name="Tice H."/>
            <person name="Copeland A."/>
            <person name="Cheng J.F."/>
            <person name="Lucas S."/>
            <person name="Chen F."/>
            <person name="Bruce D."/>
            <person name="Goodwin L."/>
            <person name="Pitluck S."/>
            <person name="Ivanova N."/>
            <person name="Mavrommatis K."/>
            <person name="Mikhailova N."/>
            <person name="Pati A."/>
            <person name="Chen A."/>
            <person name="Palaniappan K."/>
            <person name="Goker M."/>
            <person name="Spring S."/>
            <person name="Land M."/>
            <person name="Hauser L."/>
            <person name="Chang Y.J."/>
            <person name="Jeffries C.C."/>
            <person name="Chain P."/>
            <person name="Bristow J."/>
            <person name="Eisen J.A."/>
            <person name="Markowitz V."/>
            <person name="Hugenholtz P."/>
            <person name="Kyrpides N.C."/>
            <person name="Klenk H.P."/>
            <person name="Lapidus A."/>
        </authorList>
    </citation>
    <scope>NUCLEOTIDE SEQUENCE [LARGE SCALE GENOMIC DNA]</scope>
    <source>
        <strain evidence="14">DSM 10331 / JCM 15462 / NBRC 103882 / ICP</strain>
    </source>
</reference>
<dbReference type="RefSeq" id="WP_015799322.1">
    <property type="nucleotide sequence ID" value="NC_013124.1"/>
</dbReference>
<gene>
    <name evidence="7" type="primary">purF</name>
    <name evidence="13" type="ordered locus">Afer_1942</name>
</gene>
<dbReference type="EMBL" id="CP001631">
    <property type="protein sequence ID" value="ACU54846.1"/>
    <property type="molecule type" value="Genomic_DNA"/>
</dbReference>
<dbReference type="InterPro" id="IPR029055">
    <property type="entry name" value="Ntn_hydrolases_N"/>
</dbReference>
<evidence type="ECO:0000256" key="3">
    <source>
        <dbReference type="ARBA" id="ARBA00022676"/>
    </source>
</evidence>
<dbReference type="MEROPS" id="C44.001"/>
<keyword evidence="7 10" id="KW-0479">Metal-binding</keyword>
<keyword evidence="7" id="KW-0004">4Fe-4S</keyword>
<dbReference type="GO" id="GO:0051539">
    <property type="term" value="F:4 iron, 4 sulfur cluster binding"/>
    <property type="evidence" value="ECO:0007669"/>
    <property type="project" value="UniProtKB-KW"/>
</dbReference>
<dbReference type="Gene3D" id="3.60.20.10">
    <property type="entry name" value="Glutamine Phosphoribosylpyrophosphate, subunit 1, domain 1"/>
    <property type="match status" value="1"/>
</dbReference>
<dbReference type="eggNOG" id="COG0034">
    <property type="taxonomic scope" value="Bacteria"/>
</dbReference>
<dbReference type="CDD" id="cd06223">
    <property type="entry name" value="PRTases_typeI"/>
    <property type="match status" value="1"/>
</dbReference>
<comment type="catalytic activity">
    <reaction evidence="7 8">
        <text>5-phospho-beta-D-ribosylamine + L-glutamate + diphosphate = 5-phospho-alpha-D-ribose 1-diphosphate + L-glutamine + H2O</text>
        <dbReference type="Rhea" id="RHEA:14905"/>
        <dbReference type="ChEBI" id="CHEBI:15377"/>
        <dbReference type="ChEBI" id="CHEBI:29985"/>
        <dbReference type="ChEBI" id="CHEBI:33019"/>
        <dbReference type="ChEBI" id="CHEBI:58017"/>
        <dbReference type="ChEBI" id="CHEBI:58359"/>
        <dbReference type="ChEBI" id="CHEBI:58681"/>
        <dbReference type="EC" id="2.4.2.14"/>
    </reaction>
</comment>
<sequence>MDDHPTHGSEQGSEADHPEEACGVFGVLVASEDEQASFAVFDGLYALQHRGQESAGIAAVDDGRITVVKDLGLVASVFDEATLRALRGRLAIGHTRYATAGDRGWENAQPLLHDHAGAQIAVAHNGNLTDPPQTPAPNGRIPSDTERIAAAVAEALGSATTPAAVAEAVAHALAPLHGAFSLVMTDGQHLIAARDRHGFRPLCVGRFPDGGWVVASETPALDVVGASFEREVDPGEVLVIGDDAQASSSLPGPHFQHLCVFEFVYFARPDAKLLGREVHGTRRRMGEHLARVAPVEADMVMGVPDSGIPAAEGYALASGIPYGQGLVKNRYIGRTFINPGAAQRRQAIRRKLNALEDNVRGKRLVVVDDSIVRGATTRQLVALLRQAGAAEVHLRISSPPYRWPCYYGIDTPSRPELIASRLSVDEIAQELGADSLAYLPLAHLRDAVGVTHGCCDACLTGAYPETVSEAAAAGAGSR</sequence>
<proteinExistence type="inferred from homology"/>
<dbReference type="PANTHER" id="PTHR11907">
    <property type="entry name" value="AMIDOPHOSPHORIBOSYLTRANSFERASE"/>
    <property type="match status" value="1"/>
</dbReference>
<comment type="cofactor">
    <cofactor evidence="7 10">
        <name>Mg(2+)</name>
        <dbReference type="ChEBI" id="CHEBI:18420"/>
    </cofactor>
    <text evidence="7 10">Binds 1 Mg(2+) ion per subunit.</text>
</comment>
<dbReference type="SUPFAM" id="SSF53271">
    <property type="entry name" value="PRTase-like"/>
    <property type="match status" value="1"/>
</dbReference>